<evidence type="ECO:0000256" key="2">
    <source>
        <dbReference type="ARBA" id="ARBA00022679"/>
    </source>
</evidence>
<evidence type="ECO:0000313" key="7">
    <source>
        <dbReference type="EMBL" id="SVD53371.1"/>
    </source>
</evidence>
<feature type="domain" description="Exoribonuclease phosphorolytic" evidence="5">
    <location>
        <begin position="14"/>
        <end position="144"/>
    </location>
</feature>
<accession>A0A382W5K7</accession>
<dbReference type="GO" id="GO:0005829">
    <property type="term" value="C:cytosol"/>
    <property type="evidence" value="ECO:0007669"/>
    <property type="project" value="TreeGrafter"/>
</dbReference>
<organism evidence="7">
    <name type="scientific">marine metagenome</name>
    <dbReference type="NCBI Taxonomy" id="408172"/>
    <lineage>
        <taxon>unclassified sequences</taxon>
        <taxon>metagenomes</taxon>
        <taxon>ecological metagenomes</taxon>
    </lineage>
</organism>
<dbReference type="InterPro" id="IPR001247">
    <property type="entry name" value="ExoRNase_PH_dom1"/>
</dbReference>
<gene>
    <name evidence="7" type="ORF">METZ01_LOCUS406225</name>
</gene>
<dbReference type="Gene3D" id="3.30.230.70">
    <property type="entry name" value="GHMP Kinase, N-terminal domain"/>
    <property type="match status" value="1"/>
</dbReference>
<dbReference type="Pfam" id="PF03725">
    <property type="entry name" value="RNase_PH_C"/>
    <property type="match status" value="1"/>
</dbReference>
<dbReference type="InterPro" id="IPR015847">
    <property type="entry name" value="ExoRNase_PH_dom2"/>
</dbReference>
<dbReference type="GO" id="GO:0006402">
    <property type="term" value="P:mRNA catabolic process"/>
    <property type="evidence" value="ECO:0007669"/>
    <property type="project" value="InterPro"/>
</dbReference>
<feature type="domain" description="Exoribonuclease phosphorolytic" evidence="6">
    <location>
        <begin position="147"/>
        <end position="210"/>
    </location>
</feature>
<evidence type="ECO:0000259" key="5">
    <source>
        <dbReference type="Pfam" id="PF01138"/>
    </source>
</evidence>
<keyword evidence="3" id="KW-0548">Nucleotidyltransferase</keyword>
<dbReference type="InterPro" id="IPR027408">
    <property type="entry name" value="PNPase/RNase_PH_dom_sf"/>
</dbReference>
<dbReference type="PANTHER" id="PTHR11252:SF0">
    <property type="entry name" value="POLYRIBONUCLEOTIDE NUCLEOTIDYLTRANSFERASE 1, MITOCHONDRIAL"/>
    <property type="match status" value="1"/>
</dbReference>
<keyword evidence="4" id="KW-0694">RNA-binding</keyword>
<dbReference type="EC" id="2.7.7.8" evidence="1"/>
<dbReference type="EMBL" id="UINC01156768">
    <property type="protein sequence ID" value="SVD53371.1"/>
    <property type="molecule type" value="Genomic_DNA"/>
</dbReference>
<dbReference type="GO" id="GO:0004654">
    <property type="term" value="F:polyribonucleotide nucleotidyltransferase activity"/>
    <property type="evidence" value="ECO:0007669"/>
    <property type="project" value="UniProtKB-EC"/>
</dbReference>
<dbReference type="GO" id="GO:0000175">
    <property type="term" value="F:3'-5'-RNA exonuclease activity"/>
    <property type="evidence" value="ECO:0007669"/>
    <property type="project" value="TreeGrafter"/>
</dbReference>
<dbReference type="InterPro" id="IPR036345">
    <property type="entry name" value="ExoRNase_PH_dom2_sf"/>
</dbReference>
<dbReference type="AlphaFoldDB" id="A0A382W5K7"/>
<dbReference type="Pfam" id="PF01138">
    <property type="entry name" value="RNase_PH"/>
    <property type="match status" value="1"/>
</dbReference>
<dbReference type="FunFam" id="3.30.230.70:FF:000001">
    <property type="entry name" value="Polyribonucleotide nucleotidyltransferase"/>
    <property type="match status" value="1"/>
</dbReference>
<keyword evidence="2" id="KW-0808">Transferase</keyword>
<dbReference type="InterPro" id="IPR020568">
    <property type="entry name" value="Ribosomal_Su5_D2-typ_SF"/>
</dbReference>
<dbReference type="GO" id="GO:0003723">
    <property type="term" value="F:RNA binding"/>
    <property type="evidence" value="ECO:0007669"/>
    <property type="project" value="UniProtKB-KW"/>
</dbReference>
<evidence type="ECO:0000256" key="4">
    <source>
        <dbReference type="ARBA" id="ARBA00022884"/>
    </source>
</evidence>
<reference evidence="7" key="1">
    <citation type="submission" date="2018-05" db="EMBL/GenBank/DDBJ databases">
        <authorList>
            <person name="Lanie J.A."/>
            <person name="Ng W.-L."/>
            <person name="Kazmierczak K.M."/>
            <person name="Andrzejewski T.M."/>
            <person name="Davidsen T.M."/>
            <person name="Wayne K.J."/>
            <person name="Tettelin H."/>
            <person name="Glass J.I."/>
            <person name="Rusch D."/>
            <person name="Podicherti R."/>
            <person name="Tsui H.-C.T."/>
            <person name="Winkler M.E."/>
        </authorList>
    </citation>
    <scope>NUCLEOTIDE SEQUENCE</scope>
</reference>
<dbReference type="PANTHER" id="PTHR11252">
    <property type="entry name" value="POLYRIBONUCLEOTIDE NUCLEOTIDYLTRANSFERASE"/>
    <property type="match status" value="1"/>
</dbReference>
<dbReference type="CDD" id="cd11363">
    <property type="entry name" value="RNase_PH_PNPase_1"/>
    <property type="match status" value="1"/>
</dbReference>
<protein>
    <recommendedName>
        <fullName evidence="1">polyribonucleotide nucleotidyltransferase</fullName>
        <ecNumber evidence="1">2.7.7.8</ecNumber>
    </recommendedName>
</protein>
<feature type="non-terminal residue" evidence="7">
    <location>
        <position position="226"/>
    </location>
</feature>
<evidence type="ECO:0000256" key="1">
    <source>
        <dbReference type="ARBA" id="ARBA00012416"/>
    </source>
</evidence>
<dbReference type="SUPFAM" id="SSF54211">
    <property type="entry name" value="Ribosomal protein S5 domain 2-like"/>
    <property type="match status" value="1"/>
</dbReference>
<evidence type="ECO:0000256" key="3">
    <source>
        <dbReference type="ARBA" id="ARBA00022695"/>
    </source>
</evidence>
<name>A0A382W5K7_9ZZZZ</name>
<sequence>MFKLFKEELELGGKKLVLETGKIARQADGAIIATCGETVVISTVVGAKKVDPDTDYFPLQVNYQEKYYAAGKIPGGYFKREARPTESETLISRLIDRPIRPLFPEEFRNEVQILPTVLSYDNENQADILSIIASSAALAISGLPFQGPIAASRVGYINNNYVLNPSKEELKESKLDLVVAGTKDAVLMVESEASGLTEKQMLDAVKFGHEKFIPVIKAIESLAKKS</sequence>
<evidence type="ECO:0000259" key="6">
    <source>
        <dbReference type="Pfam" id="PF03725"/>
    </source>
</evidence>
<proteinExistence type="predicted"/>
<dbReference type="InterPro" id="IPR012162">
    <property type="entry name" value="PNPase"/>
</dbReference>
<dbReference type="SUPFAM" id="SSF55666">
    <property type="entry name" value="Ribonuclease PH domain 2-like"/>
    <property type="match status" value="1"/>
</dbReference>